<reference evidence="1" key="2">
    <citation type="journal article" date="2015" name="Data Brief">
        <title>Shoot transcriptome of the giant reed, Arundo donax.</title>
        <authorList>
            <person name="Barrero R.A."/>
            <person name="Guerrero F.D."/>
            <person name="Moolhuijzen P."/>
            <person name="Goolsby J.A."/>
            <person name="Tidwell J."/>
            <person name="Bellgard S.E."/>
            <person name="Bellgard M.I."/>
        </authorList>
    </citation>
    <scope>NUCLEOTIDE SEQUENCE</scope>
    <source>
        <tissue evidence="1">Shoot tissue taken approximately 20 cm above the soil surface</tissue>
    </source>
</reference>
<name>A0A0A9DSJ7_ARUDO</name>
<sequence length="42" mass="4823">MKERIPDKGSEKTYSGLSKISSELWPVPRAQEGKIQQQCKFL</sequence>
<dbReference type="AlphaFoldDB" id="A0A0A9DSJ7"/>
<evidence type="ECO:0000313" key="1">
    <source>
        <dbReference type="EMBL" id="JAD89643.1"/>
    </source>
</evidence>
<accession>A0A0A9DSJ7</accession>
<proteinExistence type="predicted"/>
<reference evidence="1" key="1">
    <citation type="submission" date="2014-09" db="EMBL/GenBank/DDBJ databases">
        <authorList>
            <person name="Magalhaes I.L.F."/>
            <person name="Oliveira U."/>
            <person name="Santos F.R."/>
            <person name="Vidigal T.H.D.A."/>
            <person name="Brescovit A.D."/>
            <person name="Santos A.J."/>
        </authorList>
    </citation>
    <scope>NUCLEOTIDE SEQUENCE</scope>
    <source>
        <tissue evidence="1">Shoot tissue taken approximately 20 cm above the soil surface</tissue>
    </source>
</reference>
<organism evidence="1">
    <name type="scientific">Arundo donax</name>
    <name type="common">Giant reed</name>
    <name type="synonym">Donax arundinaceus</name>
    <dbReference type="NCBI Taxonomy" id="35708"/>
    <lineage>
        <taxon>Eukaryota</taxon>
        <taxon>Viridiplantae</taxon>
        <taxon>Streptophyta</taxon>
        <taxon>Embryophyta</taxon>
        <taxon>Tracheophyta</taxon>
        <taxon>Spermatophyta</taxon>
        <taxon>Magnoliopsida</taxon>
        <taxon>Liliopsida</taxon>
        <taxon>Poales</taxon>
        <taxon>Poaceae</taxon>
        <taxon>PACMAD clade</taxon>
        <taxon>Arundinoideae</taxon>
        <taxon>Arundineae</taxon>
        <taxon>Arundo</taxon>
    </lineage>
</organism>
<protein>
    <submittedName>
        <fullName evidence="1">Uncharacterized protein</fullName>
    </submittedName>
</protein>
<dbReference type="EMBL" id="GBRH01208252">
    <property type="protein sequence ID" value="JAD89643.1"/>
    <property type="molecule type" value="Transcribed_RNA"/>
</dbReference>